<name>A0A7X6I7T6_9BURK</name>
<protein>
    <recommendedName>
        <fullName evidence="3">Lipoprotein</fullName>
    </recommendedName>
</protein>
<reference evidence="1 2" key="1">
    <citation type="journal article" date="2020" name="Nature">
        <title>Bacterial chemolithoautotrophy via manganese oxidation.</title>
        <authorList>
            <person name="Yu H."/>
            <person name="Leadbetter J.R."/>
        </authorList>
    </citation>
    <scope>NUCLEOTIDE SEQUENCE [LARGE SCALE GENOMIC DNA]</scope>
    <source>
        <strain evidence="1 2">RBP-1</strain>
    </source>
</reference>
<dbReference type="PROSITE" id="PS51257">
    <property type="entry name" value="PROKAR_LIPOPROTEIN"/>
    <property type="match status" value="1"/>
</dbReference>
<evidence type="ECO:0000313" key="2">
    <source>
        <dbReference type="Proteomes" id="UP000521868"/>
    </source>
</evidence>
<evidence type="ECO:0008006" key="3">
    <source>
        <dbReference type="Google" id="ProtNLM"/>
    </source>
</evidence>
<sequence length="217" mass="22746">MSASRRWLLAFVLLAAGCGSKPRAPDWQMNAYDSLARYTSAFLEGRAPAAAAEFARARAALAGTGQPGLVARAELTRCALLVATLAFESCAGFEALRADAPAAERAYADYLAGRIGAEQVPMLPPQHRPLAQGAADPAGLGAITDPVARLVAAGVLFRTGRASPDVLVVASDTASAQGWRRPLLAWLGVRALRAEQAGALEEAQQLRRRMALAAGER</sequence>
<dbReference type="RefSeq" id="WP_168108877.1">
    <property type="nucleotide sequence ID" value="NZ_VTOX01000007.1"/>
</dbReference>
<comment type="caution">
    <text evidence="1">The sequence shown here is derived from an EMBL/GenBank/DDBJ whole genome shotgun (WGS) entry which is preliminary data.</text>
</comment>
<dbReference type="EMBL" id="VTOX01000007">
    <property type="protein sequence ID" value="NKE67748.1"/>
    <property type="molecule type" value="Genomic_DNA"/>
</dbReference>
<proteinExistence type="predicted"/>
<evidence type="ECO:0000313" key="1">
    <source>
        <dbReference type="EMBL" id="NKE67748.1"/>
    </source>
</evidence>
<organism evidence="1 2">
    <name type="scientific">Ramlibacter lithotrophicus</name>
    <dbReference type="NCBI Taxonomy" id="2606681"/>
    <lineage>
        <taxon>Bacteria</taxon>
        <taxon>Pseudomonadati</taxon>
        <taxon>Pseudomonadota</taxon>
        <taxon>Betaproteobacteria</taxon>
        <taxon>Burkholderiales</taxon>
        <taxon>Comamonadaceae</taxon>
        <taxon>Ramlibacter</taxon>
    </lineage>
</organism>
<dbReference type="AlphaFoldDB" id="A0A7X6I7T6"/>
<keyword evidence="2" id="KW-1185">Reference proteome</keyword>
<gene>
    <name evidence="1" type="ORF">RAMLITH_18155</name>
</gene>
<accession>A0A7X6I7T6</accession>
<dbReference type="Proteomes" id="UP000521868">
    <property type="component" value="Unassembled WGS sequence"/>
</dbReference>